<evidence type="ECO:0000256" key="1">
    <source>
        <dbReference type="SAM" id="MobiDB-lite"/>
    </source>
</evidence>
<feature type="region of interest" description="Disordered" evidence="1">
    <location>
        <begin position="1"/>
        <end position="25"/>
    </location>
</feature>
<reference key="1">
    <citation type="journal article" date="1993" name="Eur. J. Biochem.">
        <title>Purification and characterization of ribonucleoproteins from pea chloroplasts.</title>
        <authorList>
            <person name="Subbaiah C.C."/>
            <person name="Tewari K.K."/>
        </authorList>
    </citation>
    <scope>PROTEIN SEQUENCE</scope>
</reference>
<dbReference type="AlphaFoldDB" id="Q9T2K5"/>
<feature type="compositionally biased region" description="Low complexity" evidence="1">
    <location>
        <begin position="1"/>
        <end position="12"/>
    </location>
</feature>
<protein>
    <submittedName>
        <fullName>33 kDa single-stranded nucleic-acid-specific acidic protein</fullName>
    </submittedName>
</protein>
<geneLocation type="chloroplast"/>
<dbReference type="PIR" id="S28837">
    <property type="entry name" value="S28837"/>
</dbReference>
<keyword id="KW-0903">Direct protein sequencing</keyword>
<sequence>MAQEGETLTTEEGVVETEGLIDDEP</sequence>
<accession>Q9T2K5</accession>
<feature type="compositionally biased region" description="Acidic residues" evidence="1">
    <location>
        <begin position="13"/>
        <end position="25"/>
    </location>
</feature>
<organism>
    <name type="scientific">Pisum sativum</name>
    <name type="common">Garden pea</name>
    <name type="synonym">Lathyrus oleraceus</name>
    <dbReference type="NCBI Taxonomy" id="3888"/>
    <lineage>
        <taxon>Eukaryota</taxon>
        <taxon>Viridiplantae</taxon>
        <taxon>Streptophyta</taxon>
        <taxon>Embryophyta</taxon>
        <taxon>Tracheophyta</taxon>
        <taxon>Spermatophyta</taxon>
        <taxon>Magnoliopsida</taxon>
        <taxon>eudicotyledons</taxon>
        <taxon>Gunneridae</taxon>
        <taxon>Pentapetalae</taxon>
        <taxon>rosids</taxon>
        <taxon>fabids</taxon>
        <taxon>Fabales</taxon>
        <taxon>Fabaceae</taxon>
        <taxon>Papilionoideae</taxon>
        <taxon>50 kb inversion clade</taxon>
        <taxon>NPAAA clade</taxon>
        <taxon>Hologalegina</taxon>
        <taxon>IRL clade</taxon>
        <taxon>Fabeae</taxon>
        <taxon>Lathyrus</taxon>
    </lineage>
</organism>
<proteinExistence type="evidence at protein level"/>
<name>Q9T2K5_PEA</name>